<dbReference type="EMBL" id="PVTP01000018">
    <property type="protein sequence ID" value="PRY74389.1"/>
    <property type="molecule type" value="Genomic_DNA"/>
</dbReference>
<name>A0A2T0VTF1_9RHOB</name>
<comment type="caution">
    <text evidence="1">The sequence shown here is derived from an EMBL/GenBank/DDBJ whole genome shotgun (WGS) entry which is preliminary data.</text>
</comment>
<dbReference type="Proteomes" id="UP000238007">
    <property type="component" value="Unassembled WGS sequence"/>
</dbReference>
<sequence length="54" mass="5689">MQSLCHYVQWPQIPVPNTVGLKRDQGGKVTTRAGAAPFQSCKAAQCTSVNTAAA</sequence>
<proteinExistence type="predicted"/>
<organism evidence="1 2">
    <name type="scientific">Yoonia maritima</name>
    <dbReference type="NCBI Taxonomy" id="1435347"/>
    <lineage>
        <taxon>Bacteria</taxon>
        <taxon>Pseudomonadati</taxon>
        <taxon>Pseudomonadota</taxon>
        <taxon>Alphaproteobacteria</taxon>
        <taxon>Rhodobacterales</taxon>
        <taxon>Paracoccaceae</taxon>
        <taxon>Yoonia</taxon>
    </lineage>
</organism>
<accession>A0A2T0VTF1</accession>
<dbReference type="AlphaFoldDB" id="A0A2T0VTF1"/>
<protein>
    <submittedName>
        <fullName evidence="1">Uncharacterized protein</fullName>
    </submittedName>
</protein>
<reference evidence="1 2" key="1">
    <citation type="submission" date="2018-03" db="EMBL/GenBank/DDBJ databases">
        <title>Genomic Encyclopedia of Archaeal and Bacterial Type Strains, Phase II (KMG-II): from individual species to whole genera.</title>
        <authorList>
            <person name="Goeker M."/>
        </authorList>
    </citation>
    <scope>NUCLEOTIDE SEQUENCE [LARGE SCALE GENOMIC DNA]</scope>
    <source>
        <strain evidence="1 2">DSM 101533</strain>
    </source>
</reference>
<keyword evidence="2" id="KW-1185">Reference proteome</keyword>
<evidence type="ECO:0000313" key="2">
    <source>
        <dbReference type="Proteomes" id="UP000238007"/>
    </source>
</evidence>
<gene>
    <name evidence="1" type="ORF">CLV80_11826</name>
</gene>
<evidence type="ECO:0000313" key="1">
    <source>
        <dbReference type="EMBL" id="PRY74389.1"/>
    </source>
</evidence>